<dbReference type="InterPro" id="IPR019681">
    <property type="entry name" value="DUF2530"/>
</dbReference>
<protein>
    <submittedName>
        <fullName evidence="2">Uncharacterized protein DUF2530</fullName>
    </submittedName>
</protein>
<dbReference type="AlphaFoldDB" id="A0A542EDQ9"/>
<feature type="transmembrane region" description="Helical" evidence="1">
    <location>
        <begin position="22"/>
        <end position="44"/>
    </location>
</feature>
<feature type="transmembrane region" description="Helical" evidence="1">
    <location>
        <begin position="50"/>
        <end position="69"/>
    </location>
</feature>
<dbReference type="Pfam" id="PF10745">
    <property type="entry name" value="DUF2530"/>
    <property type="match status" value="1"/>
</dbReference>
<dbReference type="Proteomes" id="UP000320806">
    <property type="component" value="Unassembled WGS sequence"/>
</dbReference>
<keyword evidence="1" id="KW-0812">Transmembrane</keyword>
<dbReference type="RefSeq" id="WP_239702435.1">
    <property type="nucleotide sequence ID" value="NZ_BAABCI010000015.1"/>
</dbReference>
<sequence length="79" mass="8626">MTHDASDEPIAVEPMRVDMNKVTLGGVAVWTVALIVILVVPSLRSGERSWWPWTPVFGIALGLIGYFYVRRGRGNASAA</sequence>
<evidence type="ECO:0000313" key="2">
    <source>
        <dbReference type="EMBL" id="TQJ13459.1"/>
    </source>
</evidence>
<accession>A0A542EDQ9</accession>
<keyword evidence="1" id="KW-1133">Transmembrane helix</keyword>
<dbReference type="EMBL" id="VFMO01000001">
    <property type="protein sequence ID" value="TQJ13459.1"/>
    <property type="molecule type" value="Genomic_DNA"/>
</dbReference>
<keyword evidence="3" id="KW-1185">Reference proteome</keyword>
<evidence type="ECO:0000313" key="3">
    <source>
        <dbReference type="Proteomes" id="UP000320806"/>
    </source>
</evidence>
<name>A0A542EDQ9_9MICO</name>
<proteinExistence type="predicted"/>
<comment type="caution">
    <text evidence="2">The sequence shown here is derived from an EMBL/GenBank/DDBJ whole genome shotgun (WGS) entry which is preliminary data.</text>
</comment>
<evidence type="ECO:0000256" key="1">
    <source>
        <dbReference type="SAM" id="Phobius"/>
    </source>
</evidence>
<gene>
    <name evidence="2" type="ORF">FB459_0877</name>
</gene>
<organism evidence="2 3">
    <name type="scientific">Yimella lutea</name>
    <dbReference type="NCBI Taxonomy" id="587872"/>
    <lineage>
        <taxon>Bacteria</taxon>
        <taxon>Bacillati</taxon>
        <taxon>Actinomycetota</taxon>
        <taxon>Actinomycetes</taxon>
        <taxon>Micrococcales</taxon>
        <taxon>Dermacoccaceae</taxon>
        <taxon>Yimella</taxon>
    </lineage>
</organism>
<reference evidence="2 3" key="1">
    <citation type="submission" date="2019-06" db="EMBL/GenBank/DDBJ databases">
        <title>Sequencing the genomes of 1000 actinobacteria strains.</title>
        <authorList>
            <person name="Klenk H.-P."/>
        </authorList>
    </citation>
    <scope>NUCLEOTIDE SEQUENCE [LARGE SCALE GENOMIC DNA]</scope>
    <source>
        <strain evidence="2 3">DSM 19828</strain>
    </source>
</reference>
<keyword evidence="1" id="KW-0472">Membrane</keyword>